<comment type="caution">
    <text evidence="4">The sequence shown here is derived from an EMBL/GenBank/DDBJ whole genome shotgun (WGS) entry which is preliminary data.</text>
</comment>
<protein>
    <recommendedName>
        <fullName evidence="6">RING-type domain-containing protein</fullName>
    </recommendedName>
</protein>
<keyword evidence="5" id="KW-1185">Reference proteome</keyword>
<evidence type="ECO:0000259" key="2">
    <source>
        <dbReference type="PROSITE" id="PS50089"/>
    </source>
</evidence>
<dbReference type="PANTHER" id="PTHR22765">
    <property type="entry name" value="RING FINGER AND PROTEASE ASSOCIATED DOMAIN-CONTAINING"/>
    <property type="match status" value="1"/>
</dbReference>
<dbReference type="STRING" id="74557.A0A1W0A355"/>
<dbReference type="InterPro" id="IPR001683">
    <property type="entry name" value="PX_dom"/>
</dbReference>
<dbReference type="GO" id="GO:0061630">
    <property type="term" value="F:ubiquitin protein ligase activity"/>
    <property type="evidence" value="ECO:0007669"/>
    <property type="project" value="TreeGrafter"/>
</dbReference>
<sequence length="191" mass="22401">MLQVNVQPLRVHTLYHDNKPYTVYKMQLSTGTQSWSIARRYSEMSKFHNVLMRFLKQLDVYSWLHQLRSLLHQVFPKKGFGIVTYQVIRTRSKKLVQYIQFVLLLRRRALIPVDEEHLPTLVALIDLIDMHLSLPNDIDALVDECSICLDGIPSIKRHELPCGHEFHHNCITQWISEHATCPLCRKSCLKT</sequence>
<evidence type="ECO:0000313" key="5">
    <source>
        <dbReference type="Proteomes" id="UP000243217"/>
    </source>
</evidence>
<keyword evidence="1" id="KW-0863">Zinc-finger</keyword>
<proteinExistence type="predicted"/>
<organism evidence="4 5">
    <name type="scientific">Thraustotheca clavata</name>
    <dbReference type="NCBI Taxonomy" id="74557"/>
    <lineage>
        <taxon>Eukaryota</taxon>
        <taxon>Sar</taxon>
        <taxon>Stramenopiles</taxon>
        <taxon>Oomycota</taxon>
        <taxon>Saprolegniomycetes</taxon>
        <taxon>Saprolegniales</taxon>
        <taxon>Achlyaceae</taxon>
        <taxon>Thraustotheca</taxon>
    </lineage>
</organism>
<dbReference type="GO" id="GO:0035091">
    <property type="term" value="F:phosphatidylinositol binding"/>
    <property type="evidence" value="ECO:0007669"/>
    <property type="project" value="InterPro"/>
</dbReference>
<dbReference type="Proteomes" id="UP000243217">
    <property type="component" value="Unassembled WGS sequence"/>
</dbReference>
<dbReference type="SUPFAM" id="SSF57850">
    <property type="entry name" value="RING/U-box"/>
    <property type="match status" value="1"/>
</dbReference>
<dbReference type="PROSITE" id="PS50195">
    <property type="entry name" value="PX"/>
    <property type="match status" value="1"/>
</dbReference>
<dbReference type="InterPro" id="IPR036871">
    <property type="entry name" value="PX_dom_sf"/>
</dbReference>
<dbReference type="PANTHER" id="PTHR22765:SF450">
    <property type="entry name" value="ERAD-ASSOCIATED E3 UBIQUITIN-PROTEIN LIGASE HRD1"/>
    <property type="match status" value="1"/>
</dbReference>
<dbReference type="Gene3D" id="3.30.40.10">
    <property type="entry name" value="Zinc/RING finger domain, C3HC4 (zinc finger)"/>
    <property type="match status" value="1"/>
</dbReference>
<evidence type="ECO:0000256" key="1">
    <source>
        <dbReference type="PROSITE-ProRule" id="PRU00175"/>
    </source>
</evidence>
<dbReference type="SUPFAM" id="SSF64268">
    <property type="entry name" value="PX domain"/>
    <property type="match status" value="1"/>
</dbReference>
<dbReference type="Pfam" id="PF13639">
    <property type="entry name" value="zf-RING_2"/>
    <property type="match status" value="1"/>
</dbReference>
<dbReference type="SMART" id="SM00184">
    <property type="entry name" value="RING"/>
    <property type="match status" value="1"/>
</dbReference>
<dbReference type="Pfam" id="PF00787">
    <property type="entry name" value="PX"/>
    <property type="match status" value="1"/>
</dbReference>
<dbReference type="GO" id="GO:0008270">
    <property type="term" value="F:zinc ion binding"/>
    <property type="evidence" value="ECO:0007669"/>
    <property type="project" value="UniProtKB-KW"/>
</dbReference>
<dbReference type="PROSITE" id="PS50089">
    <property type="entry name" value="ZF_RING_2"/>
    <property type="match status" value="1"/>
</dbReference>
<accession>A0A1W0A355</accession>
<keyword evidence="1" id="KW-0479">Metal-binding</keyword>
<dbReference type="OrthoDB" id="75986at2759"/>
<dbReference type="GO" id="GO:0006511">
    <property type="term" value="P:ubiquitin-dependent protein catabolic process"/>
    <property type="evidence" value="ECO:0007669"/>
    <property type="project" value="TreeGrafter"/>
</dbReference>
<evidence type="ECO:0000313" key="4">
    <source>
        <dbReference type="EMBL" id="OQS04480.1"/>
    </source>
</evidence>
<feature type="domain" description="RING-type" evidence="2">
    <location>
        <begin position="145"/>
        <end position="185"/>
    </location>
</feature>
<dbReference type="AlphaFoldDB" id="A0A1W0A355"/>
<dbReference type="InterPro" id="IPR051826">
    <property type="entry name" value="E3_ubiquitin-ligase_domain"/>
</dbReference>
<dbReference type="InterPro" id="IPR013083">
    <property type="entry name" value="Znf_RING/FYVE/PHD"/>
</dbReference>
<dbReference type="InterPro" id="IPR001841">
    <property type="entry name" value="Znf_RING"/>
</dbReference>
<evidence type="ECO:0008006" key="6">
    <source>
        <dbReference type="Google" id="ProtNLM"/>
    </source>
</evidence>
<name>A0A1W0A355_9STRA</name>
<dbReference type="EMBL" id="JNBS01000607">
    <property type="protein sequence ID" value="OQS04480.1"/>
    <property type="molecule type" value="Genomic_DNA"/>
</dbReference>
<dbReference type="Gene3D" id="3.30.1520.10">
    <property type="entry name" value="Phox-like domain"/>
    <property type="match status" value="1"/>
</dbReference>
<evidence type="ECO:0000259" key="3">
    <source>
        <dbReference type="PROSITE" id="PS50195"/>
    </source>
</evidence>
<reference evidence="4 5" key="1">
    <citation type="journal article" date="2014" name="Genome Biol. Evol.">
        <title>The secreted proteins of Achlya hypogyna and Thraustotheca clavata identify the ancestral oomycete secretome and reveal gene acquisitions by horizontal gene transfer.</title>
        <authorList>
            <person name="Misner I."/>
            <person name="Blouin N."/>
            <person name="Leonard G."/>
            <person name="Richards T.A."/>
            <person name="Lane C.E."/>
        </authorList>
    </citation>
    <scope>NUCLEOTIDE SEQUENCE [LARGE SCALE GENOMIC DNA]</scope>
    <source>
        <strain evidence="4 5">ATCC 34112</strain>
    </source>
</reference>
<feature type="domain" description="PX" evidence="3">
    <location>
        <begin position="2"/>
        <end position="138"/>
    </location>
</feature>
<gene>
    <name evidence="4" type="ORF">THRCLA_03292</name>
</gene>
<keyword evidence="1" id="KW-0862">Zinc</keyword>